<dbReference type="Pfam" id="PF00805">
    <property type="entry name" value="Pentapeptide"/>
    <property type="match status" value="1"/>
</dbReference>
<dbReference type="Gene3D" id="2.160.20.80">
    <property type="entry name" value="E3 ubiquitin-protein ligase SopA"/>
    <property type="match status" value="1"/>
</dbReference>
<dbReference type="EMBL" id="SADY01000001">
    <property type="protein sequence ID" value="TQR46953.1"/>
    <property type="molecule type" value="Genomic_DNA"/>
</dbReference>
<comment type="caution">
    <text evidence="1">The sequence shown here is derived from an EMBL/GenBank/DDBJ whole genome shotgun (WGS) entry which is preliminary data.</text>
</comment>
<organism evidence="1 2">
    <name type="scientific">Paenibacillus popilliae</name>
    <name type="common">Bacillus popilliae</name>
    <dbReference type="NCBI Taxonomy" id="78057"/>
    <lineage>
        <taxon>Bacteria</taxon>
        <taxon>Bacillati</taxon>
        <taxon>Bacillota</taxon>
        <taxon>Bacilli</taxon>
        <taxon>Bacillales</taxon>
        <taxon>Paenibacillaceae</taxon>
        <taxon>Paenibacillus</taxon>
    </lineage>
</organism>
<gene>
    <name evidence="1" type="ORF">C7Y44_04730</name>
</gene>
<accession>A0ABY3AW09</accession>
<evidence type="ECO:0000313" key="1">
    <source>
        <dbReference type="EMBL" id="TQR46953.1"/>
    </source>
</evidence>
<proteinExistence type="predicted"/>
<evidence type="ECO:0000313" key="2">
    <source>
        <dbReference type="Proteomes" id="UP000316208"/>
    </source>
</evidence>
<dbReference type="InterPro" id="IPR001646">
    <property type="entry name" value="5peptide_repeat"/>
</dbReference>
<name>A0ABY3AW09_PAEPP</name>
<dbReference type="Proteomes" id="UP000316208">
    <property type="component" value="Unassembled WGS sequence"/>
</dbReference>
<sequence length="105" mass="12304">MDLQDMDLQDTDLQDMDLQDMDLQDTDLQDTDLQDMNLQDSMDLQDIYADYMSLYIHLEAPLHLCTFSYILHSSEVEIEIDDNTKTITPYLNISYLLYMQTPGKP</sequence>
<protein>
    <submittedName>
        <fullName evidence="1">Uncharacterized protein</fullName>
    </submittedName>
</protein>
<reference evidence="1 2" key="1">
    <citation type="submission" date="2018-03" db="EMBL/GenBank/DDBJ databases">
        <title>Aerobic endospore-forming bacteria genome sequencing and assembly.</title>
        <authorList>
            <person name="Cavalcante D.A."/>
            <person name="Driks A."/>
            <person name="Putonti C."/>
            <person name="De-Souza M.T."/>
        </authorList>
    </citation>
    <scope>NUCLEOTIDE SEQUENCE [LARGE SCALE GENOMIC DNA]</scope>
    <source>
        <strain evidence="1 2">SDF0028</strain>
    </source>
</reference>
<dbReference type="SUPFAM" id="SSF141571">
    <property type="entry name" value="Pentapeptide repeat-like"/>
    <property type="match status" value="1"/>
</dbReference>
<keyword evidence="2" id="KW-1185">Reference proteome</keyword>